<evidence type="ECO:0000313" key="2">
    <source>
        <dbReference type="EMBL" id="JAE27119.1"/>
    </source>
</evidence>
<sequence>MLDHWHRSPTKKSSHKGTSSGQIKKYQNLRLSVGTHYSAQASNQTGH</sequence>
<dbReference type="EMBL" id="GBRH01170777">
    <property type="protein sequence ID" value="JAE27119.1"/>
    <property type="molecule type" value="Transcribed_RNA"/>
</dbReference>
<proteinExistence type="predicted"/>
<accession>A0A0A9GUB4</accession>
<reference evidence="2" key="1">
    <citation type="submission" date="2014-09" db="EMBL/GenBank/DDBJ databases">
        <authorList>
            <person name="Magalhaes I.L.F."/>
            <person name="Oliveira U."/>
            <person name="Santos F.R."/>
            <person name="Vidigal T.H.D.A."/>
            <person name="Brescovit A.D."/>
            <person name="Santos A.J."/>
        </authorList>
    </citation>
    <scope>NUCLEOTIDE SEQUENCE</scope>
    <source>
        <tissue evidence="2">Shoot tissue taken approximately 20 cm above the soil surface</tissue>
    </source>
</reference>
<organism evidence="2">
    <name type="scientific">Arundo donax</name>
    <name type="common">Giant reed</name>
    <name type="synonym">Donax arundinaceus</name>
    <dbReference type="NCBI Taxonomy" id="35708"/>
    <lineage>
        <taxon>Eukaryota</taxon>
        <taxon>Viridiplantae</taxon>
        <taxon>Streptophyta</taxon>
        <taxon>Embryophyta</taxon>
        <taxon>Tracheophyta</taxon>
        <taxon>Spermatophyta</taxon>
        <taxon>Magnoliopsida</taxon>
        <taxon>Liliopsida</taxon>
        <taxon>Poales</taxon>
        <taxon>Poaceae</taxon>
        <taxon>PACMAD clade</taxon>
        <taxon>Arundinoideae</taxon>
        <taxon>Arundineae</taxon>
        <taxon>Arundo</taxon>
    </lineage>
</organism>
<name>A0A0A9GUB4_ARUDO</name>
<evidence type="ECO:0000256" key="1">
    <source>
        <dbReference type="SAM" id="MobiDB-lite"/>
    </source>
</evidence>
<feature type="region of interest" description="Disordered" evidence="1">
    <location>
        <begin position="1"/>
        <end position="47"/>
    </location>
</feature>
<feature type="compositionally biased region" description="Polar residues" evidence="1">
    <location>
        <begin position="35"/>
        <end position="47"/>
    </location>
</feature>
<protein>
    <submittedName>
        <fullName evidence="2">Uncharacterized protein</fullName>
    </submittedName>
</protein>
<reference evidence="2" key="2">
    <citation type="journal article" date="2015" name="Data Brief">
        <title>Shoot transcriptome of the giant reed, Arundo donax.</title>
        <authorList>
            <person name="Barrero R.A."/>
            <person name="Guerrero F.D."/>
            <person name="Moolhuijzen P."/>
            <person name="Goolsby J.A."/>
            <person name="Tidwell J."/>
            <person name="Bellgard S.E."/>
            <person name="Bellgard M.I."/>
        </authorList>
    </citation>
    <scope>NUCLEOTIDE SEQUENCE</scope>
    <source>
        <tissue evidence="2">Shoot tissue taken approximately 20 cm above the soil surface</tissue>
    </source>
</reference>
<dbReference type="AlphaFoldDB" id="A0A0A9GUB4"/>